<comment type="caution">
    <text evidence="2">The sequence shown here is derived from an EMBL/GenBank/DDBJ whole genome shotgun (WGS) entry which is preliminary data.</text>
</comment>
<dbReference type="Proteomes" id="UP001064489">
    <property type="component" value="Chromosome 4"/>
</dbReference>
<name>A0AAD5J0G7_ACENE</name>
<proteinExistence type="predicted"/>
<feature type="region of interest" description="Disordered" evidence="1">
    <location>
        <begin position="200"/>
        <end position="223"/>
    </location>
</feature>
<reference evidence="2" key="1">
    <citation type="journal article" date="2022" name="Plant J.">
        <title>Strategies of tolerance reflected in two North American maple genomes.</title>
        <authorList>
            <person name="McEvoy S.L."/>
            <person name="Sezen U.U."/>
            <person name="Trouern-Trend A."/>
            <person name="McMahon S.M."/>
            <person name="Schaberg P.G."/>
            <person name="Yang J."/>
            <person name="Wegrzyn J.L."/>
            <person name="Swenson N.G."/>
        </authorList>
    </citation>
    <scope>NUCLEOTIDE SEQUENCE</scope>
    <source>
        <strain evidence="2">91603</strain>
    </source>
</reference>
<reference evidence="2" key="2">
    <citation type="submission" date="2023-02" db="EMBL/GenBank/DDBJ databases">
        <authorList>
            <person name="Swenson N.G."/>
            <person name="Wegrzyn J.L."/>
            <person name="Mcevoy S.L."/>
        </authorList>
    </citation>
    <scope>NUCLEOTIDE SEQUENCE</scope>
    <source>
        <strain evidence="2">91603</strain>
        <tissue evidence="2">Leaf</tissue>
    </source>
</reference>
<evidence type="ECO:0000256" key="1">
    <source>
        <dbReference type="SAM" id="MobiDB-lite"/>
    </source>
</evidence>
<organism evidence="2 3">
    <name type="scientific">Acer negundo</name>
    <name type="common">Box elder</name>
    <dbReference type="NCBI Taxonomy" id="4023"/>
    <lineage>
        <taxon>Eukaryota</taxon>
        <taxon>Viridiplantae</taxon>
        <taxon>Streptophyta</taxon>
        <taxon>Embryophyta</taxon>
        <taxon>Tracheophyta</taxon>
        <taxon>Spermatophyta</taxon>
        <taxon>Magnoliopsida</taxon>
        <taxon>eudicotyledons</taxon>
        <taxon>Gunneridae</taxon>
        <taxon>Pentapetalae</taxon>
        <taxon>rosids</taxon>
        <taxon>malvids</taxon>
        <taxon>Sapindales</taxon>
        <taxon>Sapindaceae</taxon>
        <taxon>Hippocastanoideae</taxon>
        <taxon>Acereae</taxon>
        <taxon>Acer</taxon>
    </lineage>
</organism>
<protein>
    <submittedName>
        <fullName evidence="2">Uncharacterized protein</fullName>
    </submittedName>
</protein>
<gene>
    <name evidence="2" type="ORF">LWI28_011497</name>
</gene>
<dbReference type="AlphaFoldDB" id="A0AAD5J0G7"/>
<keyword evidence="3" id="KW-1185">Reference proteome</keyword>
<evidence type="ECO:0000313" key="2">
    <source>
        <dbReference type="EMBL" id="KAI9181107.1"/>
    </source>
</evidence>
<accession>A0AAD5J0G7</accession>
<dbReference type="EMBL" id="JAJSOW010000101">
    <property type="protein sequence ID" value="KAI9181107.1"/>
    <property type="molecule type" value="Genomic_DNA"/>
</dbReference>
<evidence type="ECO:0000313" key="3">
    <source>
        <dbReference type="Proteomes" id="UP001064489"/>
    </source>
</evidence>
<sequence>MVGRALCLRSAFDRYPSYWDHTSNYQPVAEDDRLVDFRWLRSYLDLVEGFNVFNCHDWRSGDSSDAEPSKVAGEALSLSKPNIGKRVESKVSGDNNQVLMPKGMLSNLKSAGYGKLGSRQKGVMWFLKVSSQKMALGKGKGKMVHFATFRPKLIPRSNKKISIGKHSVRITKQSFIEDDDSSTSEEEMSRWAFAFQGLEGRECSGPNKVNLTGEPNKEGDANK</sequence>